<evidence type="ECO:0000256" key="2">
    <source>
        <dbReference type="ARBA" id="ARBA00023002"/>
    </source>
</evidence>
<protein>
    <recommendedName>
        <fullName evidence="3">FAD-dependent oxidoreductase 2 FAD-binding domain-containing protein</fullName>
    </recommendedName>
</protein>
<evidence type="ECO:0000313" key="4">
    <source>
        <dbReference type="EMBL" id="KAF1939534.1"/>
    </source>
</evidence>
<gene>
    <name evidence="4" type="ORF">EJ02DRAFT_352080</name>
</gene>
<dbReference type="EMBL" id="ML976079">
    <property type="protein sequence ID" value="KAF1939534.1"/>
    <property type="molecule type" value="Genomic_DNA"/>
</dbReference>
<keyword evidence="2" id="KW-0560">Oxidoreductase</keyword>
<dbReference type="Pfam" id="PF00890">
    <property type="entry name" value="FAD_binding_2"/>
    <property type="match status" value="1"/>
</dbReference>
<dbReference type="SUPFAM" id="SSF51905">
    <property type="entry name" value="FAD/NAD(P)-binding domain"/>
    <property type="match status" value="1"/>
</dbReference>
<feature type="non-terminal residue" evidence="4">
    <location>
        <position position="1"/>
    </location>
</feature>
<proteinExistence type="predicted"/>
<dbReference type="InterPro" id="IPR036188">
    <property type="entry name" value="FAD/NAD-bd_sf"/>
</dbReference>
<keyword evidence="5" id="KW-1185">Reference proteome</keyword>
<keyword evidence="1" id="KW-0285">Flavoprotein</keyword>
<sequence length="50" mass="5237">PQIFDILIIGSGLAGLNAAFACASIRSTALVFDSWHCPNEGVTHIHTLAS</sequence>
<dbReference type="Proteomes" id="UP000800038">
    <property type="component" value="Unassembled WGS sequence"/>
</dbReference>
<dbReference type="InterPro" id="IPR003953">
    <property type="entry name" value="FAD-dep_OxRdtase_2_FAD-bd"/>
</dbReference>
<dbReference type="Gene3D" id="3.50.50.60">
    <property type="entry name" value="FAD/NAD(P)-binding domain"/>
    <property type="match status" value="1"/>
</dbReference>
<evidence type="ECO:0000256" key="1">
    <source>
        <dbReference type="ARBA" id="ARBA00022630"/>
    </source>
</evidence>
<feature type="domain" description="FAD-dependent oxidoreductase 2 FAD-binding" evidence="3">
    <location>
        <begin position="5"/>
        <end position="27"/>
    </location>
</feature>
<dbReference type="GO" id="GO:0016491">
    <property type="term" value="F:oxidoreductase activity"/>
    <property type="evidence" value="ECO:0007669"/>
    <property type="project" value="UniProtKB-KW"/>
</dbReference>
<dbReference type="AlphaFoldDB" id="A0A6A5SIN6"/>
<organism evidence="4 5">
    <name type="scientific">Clathrospora elynae</name>
    <dbReference type="NCBI Taxonomy" id="706981"/>
    <lineage>
        <taxon>Eukaryota</taxon>
        <taxon>Fungi</taxon>
        <taxon>Dikarya</taxon>
        <taxon>Ascomycota</taxon>
        <taxon>Pezizomycotina</taxon>
        <taxon>Dothideomycetes</taxon>
        <taxon>Pleosporomycetidae</taxon>
        <taxon>Pleosporales</taxon>
        <taxon>Diademaceae</taxon>
        <taxon>Clathrospora</taxon>
    </lineage>
</organism>
<reference evidence="4" key="1">
    <citation type="journal article" date="2020" name="Stud. Mycol.">
        <title>101 Dothideomycetes genomes: a test case for predicting lifestyles and emergence of pathogens.</title>
        <authorList>
            <person name="Haridas S."/>
            <person name="Albert R."/>
            <person name="Binder M."/>
            <person name="Bloem J."/>
            <person name="Labutti K."/>
            <person name="Salamov A."/>
            <person name="Andreopoulos B."/>
            <person name="Baker S."/>
            <person name="Barry K."/>
            <person name="Bills G."/>
            <person name="Bluhm B."/>
            <person name="Cannon C."/>
            <person name="Castanera R."/>
            <person name="Culley D."/>
            <person name="Daum C."/>
            <person name="Ezra D."/>
            <person name="Gonzalez J."/>
            <person name="Henrissat B."/>
            <person name="Kuo A."/>
            <person name="Liang C."/>
            <person name="Lipzen A."/>
            <person name="Lutzoni F."/>
            <person name="Magnuson J."/>
            <person name="Mondo S."/>
            <person name="Nolan M."/>
            <person name="Ohm R."/>
            <person name="Pangilinan J."/>
            <person name="Park H.-J."/>
            <person name="Ramirez L."/>
            <person name="Alfaro M."/>
            <person name="Sun H."/>
            <person name="Tritt A."/>
            <person name="Yoshinaga Y."/>
            <person name="Zwiers L.-H."/>
            <person name="Turgeon B."/>
            <person name="Goodwin S."/>
            <person name="Spatafora J."/>
            <person name="Crous P."/>
            <person name="Grigoriev I."/>
        </authorList>
    </citation>
    <scope>NUCLEOTIDE SEQUENCE</scope>
    <source>
        <strain evidence="4">CBS 161.51</strain>
    </source>
</reference>
<dbReference type="OrthoDB" id="10260355at2759"/>
<name>A0A6A5SIN6_9PLEO</name>
<evidence type="ECO:0000313" key="5">
    <source>
        <dbReference type="Proteomes" id="UP000800038"/>
    </source>
</evidence>
<evidence type="ECO:0000259" key="3">
    <source>
        <dbReference type="Pfam" id="PF00890"/>
    </source>
</evidence>
<accession>A0A6A5SIN6</accession>